<evidence type="ECO:0000313" key="5">
    <source>
        <dbReference type="Proteomes" id="UP000593562"/>
    </source>
</evidence>
<dbReference type="PANTHER" id="PTHR31205:SF77">
    <property type="entry name" value="CROSS-LINKING PROTEIN, PUTATIVE (DUF569)-RELATED"/>
    <property type="match status" value="1"/>
</dbReference>
<dbReference type="Proteomes" id="UP000593562">
    <property type="component" value="Unassembled WGS sequence"/>
</dbReference>
<dbReference type="InterPro" id="IPR008999">
    <property type="entry name" value="Actin-crosslinking"/>
</dbReference>
<dbReference type="Pfam" id="PF04601">
    <property type="entry name" value="DUF569"/>
    <property type="match status" value="1"/>
</dbReference>
<dbReference type="InParanoid" id="A0A7J7BUL3"/>
<feature type="domain" description="DUF569" evidence="3">
    <location>
        <begin position="223"/>
        <end position="300"/>
    </location>
</feature>
<dbReference type="EMBL" id="JAAARO010000023">
    <property type="protein sequence ID" value="KAF5725327.1"/>
    <property type="molecule type" value="Genomic_DNA"/>
</dbReference>
<evidence type="ECO:0000256" key="1">
    <source>
        <dbReference type="SAM" id="MobiDB-lite"/>
    </source>
</evidence>
<evidence type="ECO:0000259" key="3">
    <source>
        <dbReference type="Pfam" id="PF22932"/>
    </source>
</evidence>
<dbReference type="InterPro" id="IPR007679">
    <property type="entry name" value="DUF569"/>
</dbReference>
<dbReference type="Pfam" id="PF22932">
    <property type="entry name" value="Ubiq_DUF_assoc"/>
    <property type="match status" value="1"/>
</dbReference>
<sequence length="333" mass="37127">MELFQKAKVVRLRSHHDKYLLADSDEENVCQDRNGTVMNARWIVEFPEDGTVLRFKSCYGKYLTASNMPQLLGVTGKKVIQTLPRRLDSSLEWEPIREGFQVRLKTRYGQYLRANGGLPPWRNSITHDIPHRTATQDWVLWEVDVVEIRMQPAIPPPNPVPAIQPIKQINTMPPVPSVPSEQPSDPSKPSEPSSPTSIHLTSAKLSRLESDDSSVVSPVKCEGRVICYKLAANNGDVDDKAEELSFTFKGNGVEDLKQKLEEETGLENILVCTRNPFNGKLYPLRLHLPPNNATMHVVVLPSSGKAHITFSDKLVLCNSPEADNLGQPGSPVP</sequence>
<evidence type="ECO:0000313" key="4">
    <source>
        <dbReference type="EMBL" id="KAF5725327.1"/>
    </source>
</evidence>
<name>A0A7J7BUL3_TRIWF</name>
<comment type="caution">
    <text evidence="4">The sequence shown here is derived from an EMBL/GenBank/DDBJ whole genome shotgun (WGS) entry which is preliminary data.</text>
</comment>
<dbReference type="PANTHER" id="PTHR31205">
    <property type="entry name" value="ACTIN CROSS-LINKING PROTEIN (DUF569)"/>
    <property type="match status" value="1"/>
</dbReference>
<gene>
    <name evidence="4" type="ORF">HS088_TW23G00048</name>
</gene>
<feature type="domain" description="DUF569" evidence="2">
    <location>
        <begin position="1"/>
        <end position="141"/>
    </location>
</feature>
<reference evidence="4 5" key="1">
    <citation type="journal article" date="2020" name="Nat. Commun.">
        <title>Genome of Tripterygium wilfordii and identification of cytochrome P450 involved in triptolide biosynthesis.</title>
        <authorList>
            <person name="Tu L."/>
            <person name="Su P."/>
            <person name="Zhang Z."/>
            <person name="Gao L."/>
            <person name="Wang J."/>
            <person name="Hu T."/>
            <person name="Zhou J."/>
            <person name="Zhang Y."/>
            <person name="Zhao Y."/>
            <person name="Liu Y."/>
            <person name="Song Y."/>
            <person name="Tong Y."/>
            <person name="Lu Y."/>
            <person name="Yang J."/>
            <person name="Xu C."/>
            <person name="Jia M."/>
            <person name="Peters R.J."/>
            <person name="Huang L."/>
            <person name="Gao W."/>
        </authorList>
    </citation>
    <scope>NUCLEOTIDE SEQUENCE [LARGE SCALE GENOMIC DNA]</scope>
    <source>
        <strain evidence="5">cv. XIE 37</strain>
        <tissue evidence="4">Leaf</tissue>
    </source>
</reference>
<dbReference type="FunCoup" id="A0A7J7BUL3">
    <property type="interactions" value="2"/>
</dbReference>
<feature type="compositionally biased region" description="Low complexity" evidence="1">
    <location>
        <begin position="178"/>
        <end position="197"/>
    </location>
</feature>
<evidence type="ECO:0000259" key="2">
    <source>
        <dbReference type="Pfam" id="PF04601"/>
    </source>
</evidence>
<dbReference type="InterPro" id="IPR054726">
    <property type="entry name" value="Ubiq_DUF569-assoc"/>
</dbReference>
<organism evidence="4 5">
    <name type="scientific">Tripterygium wilfordii</name>
    <name type="common">Thunder God vine</name>
    <dbReference type="NCBI Taxonomy" id="458696"/>
    <lineage>
        <taxon>Eukaryota</taxon>
        <taxon>Viridiplantae</taxon>
        <taxon>Streptophyta</taxon>
        <taxon>Embryophyta</taxon>
        <taxon>Tracheophyta</taxon>
        <taxon>Spermatophyta</taxon>
        <taxon>Magnoliopsida</taxon>
        <taxon>eudicotyledons</taxon>
        <taxon>Gunneridae</taxon>
        <taxon>Pentapetalae</taxon>
        <taxon>rosids</taxon>
        <taxon>fabids</taxon>
        <taxon>Celastrales</taxon>
        <taxon>Celastraceae</taxon>
        <taxon>Tripterygium</taxon>
    </lineage>
</organism>
<protein>
    <recommendedName>
        <fullName evidence="6">DUF569 domain-containing protein</fullName>
    </recommendedName>
</protein>
<dbReference type="SUPFAM" id="SSF50405">
    <property type="entry name" value="Actin-crosslinking proteins"/>
    <property type="match status" value="1"/>
</dbReference>
<feature type="region of interest" description="Disordered" evidence="1">
    <location>
        <begin position="154"/>
        <end position="206"/>
    </location>
</feature>
<evidence type="ECO:0008006" key="6">
    <source>
        <dbReference type="Google" id="ProtNLM"/>
    </source>
</evidence>
<proteinExistence type="predicted"/>
<accession>A0A7J7BUL3</accession>
<dbReference type="Gene3D" id="2.80.10.50">
    <property type="match status" value="1"/>
</dbReference>
<dbReference type="CDD" id="cd23340">
    <property type="entry name" value="beta-trefoil_FSCN_ACP-like"/>
    <property type="match status" value="1"/>
</dbReference>
<dbReference type="FunFam" id="2.80.10.50:FF:000067">
    <property type="entry name" value="BnaC05g19630D protein"/>
    <property type="match status" value="1"/>
</dbReference>
<dbReference type="AlphaFoldDB" id="A0A7J7BUL3"/>
<keyword evidence="5" id="KW-1185">Reference proteome</keyword>